<dbReference type="Gene3D" id="3.50.50.60">
    <property type="entry name" value="FAD/NAD(P)-binding domain"/>
    <property type="match status" value="1"/>
</dbReference>
<dbReference type="EMBL" id="VSWD01000003">
    <property type="protein sequence ID" value="KAK3106395.1"/>
    <property type="molecule type" value="Genomic_DNA"/>
</dbReference>
<organism evidence="1 2">
    <name type="scientific">Pinctada imbricata</name>
    <name type="common">Atlantic pearl-oyster</name>
    <name type="synonym">Pinctada martensii</name>
    <dbReference type="NCBI Taxonomy" id="66713"/>
    <lineage>
        <taxon>Eukaryota</taxon>
        <taxon>Metazoa</taxon>
        <taxon>Spiralia</taxon>
        <taxon>Lophotrochozoa</taxon>
        <taxon>Mollusca</taxon>
        <taxon>Bivalvia</taxon>
        <taxon>Autobranchia</taxon>
        <taxon>Pteriomorphia</taxon>
        <taxon>Pterioida</taxon>
        <taxon>Pterioidea</taxon>
        <taxon>Pteriidae</taxon>
        <taxon>Pinctada</taxon>
    </lineage>
</organism>
<sequence>MALGKELARYAVLHQRLFGKYHPFLMPRPNARVRRAIRGTVTDFLRRNKMPLIDTVAMYIYLTRGGYQQPNRLSAIYGLMWITPKVCKAFADENIPVVTYIDSGLISLFDTLIQRFNIDVKLRTNIKRIRRFRNSPNGNVEIQYSRRDDPFRTFSRYYDFLIVSPPMRNLMNVMDASNKERKIFNRQITDTYFISSLVDHPYGIRSDRPNDAFPETLLRYNFEPYASIDIFSMTQNFSGEPYTSGLTPGGFDGRKVQSSVIYQLGRLDPKIPFVMRDAENKLWRHMRDKQRIPYSVVARLICPYFTRFSVRDMDRGFIWDVLDLQGQRNTWYIGGSVTFDSAGAVIQYNNKLLRHYVPPQRGYILP</sequence>
<protein>
    <recommendedName>
        <fullName evidence="3">Amine oxidase domain-containing protein</fullName>
    </recommendedName>
</protein>
<dbReference type="InterPro" id="IPR036188">
    <property type="entry name" value="FAD/NAD-bd_sf"/>
</dbReference>
<evidence type="ECO:0000313" key="2">
    <source>
        <dbReference type="Proteomes" id="UP001186944"/>
    </source>
</evidence>
<name>A0AA88YV89_PINIB</name>
<reference evidence="1" key="1">
    <citation type="submission" date="2019-08" db="EMBL/GenBank/DDBJ databases">
        <title>The improved chromosome-level genome for the pearl oyster Pinctada fucata martensii using PacBio sequencing and Hi-C.</title>
        <authorList>
            <person name="Zheng Z."/>
        </authorList>
    </citation>
    <scope>NUCLEOTIDE SEQUENCE</scope>
    <source>
        <strain evidence="1">ZZ-2019</strain>
        <tissue evidence="1">Adductor muscle</tissue>
    </source>
</reference>
<dbReference type="Proteomes" id="UP001186944">
    <property type="component" value="Unassembled WGS sequence"/>
</dbReference>
<gene>
    <name evidence="1" type="ORF">FSP39_019106</name>
</gene>
<dbReference type="AlphaFoldDB" id="A0AA88YV89"/>
<evidence type="ECO:0000313" key="1">
    <source>
        <dbReference type="EMBL" id="KAK3106395.1"/>
    </source>
</evidence>
<evidence type="ECO:0008006" key="3">
    <source>
        <dbReference type="Google" id="ProtNLM"/>
    </source>
</evidence>
<proteinExistence type="predicted"/>
<keyword evidence="2" id="KW-1185">Reference proteome</keyword>
<accession>A0AA88YV89</accession>
<comment type="caution">
    <text evidence="1">The sequence shown here is derived from an EMBL/GenBank/DDBJ whole genome shotgun (WGS) entry which is preliminary data.</text>
</comment>